<gene>
    <name evidence="2" type="ORF">FEF34_09295</name>
</gene>
<dbReference type="EMBL" id="VAWE01000001">
    <property type="protein sequence ID" value="TLQ43308.1"/>
    <property type="molecule type" value="Genomic_DNA"/>
</dbReference>
<comment type="caution">
    <text evidence="2">The sequence shown here is derived from an EMBL/GenBank/DDBJ whole genome shotgun (WGS) entry which is preliminary data.</text>
</comment>
<evidence type="ECO:0000313" key="3">
    <source>
        <dbReference type="Proteomes" id="UP000305921"/>
    </source>
</evidence>
<name>A0A5R9E055_9ACTN</name>
<organism evidence="2 3">
    <name type="scientific">Streptomyces marianii</name>
    <dbReference type="NCBI Taxonomy" id="1817406"/>
    <lineage>
        <taxon>Bacteria</taxon>
        <taxon>Bacillati</taxon>
        <taxon>Actinomycetota</taxon>
        <taxon>Actinomycetes</taxon>
        <taxon>Kitasatosporales</taxon>
        <taxon>Streptomycetaceae</taxon>
        <taxon>Streptomyces</taxon>
    </lineage>
</organism>
<keyword evidence="3" id="KW-1185">Reference proteome</keyword>
<dbReference type="InterPro" id="IPR019546">
    <property type="entry name" value="TAT_signal_bac_arc"/>
</dbReference>
<dbReference type="PANTHER" id="PTHR42941">
    <property type="entry name" value="SLL1037 PROTEIN"/>
    <property type="match status" value="1"/>
</dbReference>
<keyword evidence="1" id="KW-0472">Membrane</keyword>
<dbReference type="NCBIfam" id="TIGR01409">
    <property type="entry name" value="TAT_signal_seq"/>
    <property type="match status" value="1"/>
</dbReference>
<dbReference type="RefSeq" id="WP_138052730.1">
    <property type="nucleotide sequence ID" value="NZ_VAWE01000001.1"/>
</dbReference>
<dbReference type="Proteomes" id="UP000305921">
    <property type="component" value="Unassembled WGS sequence"/>
</dbReference>
<feature type="transmembrane region" description="Helical" evidence="1">
    <location>
        <begin position="12"/>
        <end position="32"/>
    </location>
</feature>
<reference evidence="2 3" key="1">
    <citation type="submission" date="2019-05" db="EMBL/GenBank/DDBJ databases">
        <title>Streptomyces marianii sp. nov., a novel marine actinomycete from southern coast of India.</title>
        <authorList>
            <person name="Iniyan A.M."/>
            <person name="Wink J."/>
            <person name="Ramprasad E."/>
            <person name="Ramana C.V."/>
            <person name="Bunk B."/>
            <person name="Sproer C."/>
            <person name="Joseph F.-J.R.S."/>
            <person name="Vincent S.G.P."/>
        </authorList>
    </citation>
    <scope>NUCLEOTIDE SEQUENCE [LARGE SCALE GENOMIC DNA]</scope>
    <source>
        <strain evidence="2 3">ICN19</strain>
    </source>
</reference>
<dbReference type="AlphaFoldDB" id="A0A5R9E055"/>
<sequence>MLPALSRISRRRALQGSAALAVVCGLLLWWLLPMDDSSPSGRLTFSTGVQSGVYQRYGNLLKNALAHDLPKVSIELRNSEGSQQNLARVASGEADFTIATADAVAKYRRDSRPGADRLRGCARLYDDYVQLVVPQGSPVETPADLRGKRVGVGQDRSGVRLIADRVLTAAGLDARQDIEPVSAGLDTLPGRLERGELDAFFWSGGLPTGTIQKLSERFPVRLVPVGDKLIGRVHATGDATRHYHSAVIPAEAYPQMGARSPVQTVAVANLLVTTDRADPELTERFTRTVIRSRDRIGREVHPAQLVDLRTAIYTDPLPLHEGARRYYSSVKP</sequence>
<evidence type="ECO:0000256" key="1">
    <source>
        <dbReference type="SAM" id="Phobius"/>
    </source>
</evidence>
<accession>A0A5R9E055</accession>
<protein>
    <submittedName>
        <fullName evidence="2">TAXI family TRAP transporter solute-binding subunit</fullName>
    </submittedName>
</protein>
<dbReference type="PROSITE" id="PS51318">
    <property type="entry name" value="TAT"/>
    <property type="match status" value="1"/>
</dbReference>
<evidence type="ECO:0000313" key="2">
    <source>
        <dbReference type="EMBL" id="TLQ43308.1"/>
    </source>
</evidence>
<dbReference type="Gene3D" id="3.40.190.10">
    <property type="entry name" value="Periplasmic binding protein-like II"/>
    <property type="match status" value="2"/>
</dbReference>
<proteinExistence type="predicted"/>
<dbReference type="InterPro" id="IPR006311">
    <property type="entry name" value="TAT_signal"/>
</dbReference>
<dbReference type="OrthoDB" id="5582316at2"/>
<dbReference type="Pfam" id="PF16868">
    <property type="entry name" value="NMT1_3"/>
    <property type="match status" value="1"/>
</dbReference>
<dbReference type="NCBIfam" id="TIGR02122">
    <property type="entry name" value="TRAP_TAXI"/>
    <property type="match status" value="1"/>
</dbReference>
<keyword evidence="1" id="KW-0812">Transmembrane</keyword>
<dbReference type="SUPFAM" id="SSF53850">
    <property type="entry name" value="Periplasmic binding protein-like II"/>
    <property type="match status" value="1"/>
</dbReference>
<dbReference type="PANTHER" id="PTHR42941:SF1">
    <property type="entry name" value="SLL1037 PROTEIN"/>
    <property type="match status" value="1"/>
</dbReference>
<keyword evidence="1" id="KW-1133">Transmembrane helix</keyword>
<dbReference type="InterPro" id="IPR011852">
    <property type="entry name" value="TRAP_TAXI"/>
</dbReference>